<keyword evidence="1" id="KW-0732">Signal</keyword>
<proteinExistence type="predicted"/>
<evidence type="ECO:0000256" key="1">
    <source>
        <dbReference type="SAM" id="SignalP"/>
    </source>
</evidence>
<sequence>MLLLLLCEGFPSHWQAHGNVHQNNVKFKSTDVCGHHIPVSWDRLMPTSIFTLTQSSKCFTIYCSAF</sequence>
<protein>
    <submittedName>
        <fullName evidence="2">Uncharacterized protein</fullName>
    </submittedName>
</protein>
<feature type="chain" id="PRO_5002060687" evidence="1">
    <location>
        <begin position="17"/>
        <end position="66"/>
    </location>
</feature>
<evidence type="ECO:0000313" key="2">
    <source>
        <dbReference type="EMBL" id="JAD67860.1"/>
    </source>
</evidence>
<reference evidence="2" key="2">
    <citation type="journal article" date="2015" name="Data Brief">
        <title>Shoot transcriptome of the giant reed, Arundo donax.</title>
        <authorList>
            <person name="Barrero R.A."/>
            <person name="Guerrero F.D."/>
            <person name="Moolhuijzen P."/>
            <person name="Goolsby J.A."/>
            <person name="Tidwell J."/>
            <person name="Bellgard S.E."/>
            <person name="Bellgard M.I."/>
        </authorList>
    </citation>
    <scope>NUCLEOTIDE SEQUENCE</scope>
    <source>
        <tissue evidence="2">Shoot tissue taken approximately 20 cm above the soil surface</tissue>
    </source>
</reference>
<reference evidence="2" key="1">
    <citation type="submission" date="2014-09" db="EMBL/GenBank/DDBJ databases">
        <authorList>
            <person name="Magalhaes I.L.F."/>
            <person name="Oliveira U."/>
            <person name="Santos F.R."/>
            <person name="Vidigal T.H.D.A."/>
            <person name="Brescovit A.D."/>
            <person name="Santos A.J."/>
        </authorList>
    </citation>
    <scope>NUCLEOTIDE SEQUENCE</scope>
    <source>
        <tissue evidence="2">Shoot tissue taken approximately 20 cm above the soil surface</tissue>
    </source>
</reference>
<dbReference type="AlphaFoldDB" id="A0A0A9C394"/>
<name>A0A0A9C394_ARUDO</name>
<accession>A0A0A9C394</accession>
<feature type="signal peptide" evidence="1">
    <location>
        <begin position="1"/>
        <end position="16"/>
    </location>
</feature>
<organism evidence="2">
    <name type="scientific">Arundo donax</name>
    <name type="common">Giant reed</name>
    <name type="synonym">Donax arundinaceus</name>
    <dbReference type="NCBI Taxonomy" id="35708"/>
    <lineage>
        <taxon>Eukaryota</taxon>
        <taxon>Viridiplantae</taxon>
        <taxon>Streptophyta</taxon>
        <taxon>Embryophyta</taxon>
        <taxon>Tracheophyta</taxon>
        <taxon>Spermatophyta</taxon>
        <taxon>Magnoliopsida</taxon>
        <taxon>Liliopsida</taxon>
        <taxon>Poales</taxon>
        <taxon>Poaceae</taxon>
        <taxon>PACMAD clade</taxon>
        <taxon>Arundinoideae</taxon>
        <taxon>Arundineae</taxon>
        <taxon>Arundo</taxon>
    </lineage>
</organism>
<dbReference type="EMBL" id="GBRH01230035">
    <property type="protein sequence ID" value="JAD67860.1"/>
    <property type="molecule type" value="Transcribed_RNA"/>
</dbReference>